<dbReference type="EMBL" id="JAMWGI010000001">
    <property type="protein sequence ID" value="MDG6192767.1"/>
    <property type="molecule type" value="Genomic_DNA"/>
</dbReference>
<comment type="caution">
    <text evidence="1">The sequence shown here is derived from an EMBL/GenBank/DDBJ whole genome shotgun (WGS) entry which is preliminary data.</text>
</comment>
<name>A0A9X4SMT4_9LACT</name>
<protein>
    <submittedName>
        <fullName evidence="1">Uncharacterized protein</fullName>
    </submittedName>
</protein>
<gene>
    <name evidence="1" type="ORF">NF708_01950</name>
</gene>
<sequence>MAKNRNSLHHQGNSNEIIQIYIEPKGQAFVYKDQWKEDLLDKIKPADLIVEDDNVRLYGVKFYTGDNRRKILNELETLRSNRCSKLIKAIEEEFENLL</sequence>
<dbReference type="AlphaFoldDB" id="A0A9X4SMT4"/>
<proteinExistence type="predicted"/>
<reference evidence="1" key="1">
    <citation type="submission" date="2022-06" db="EMBL/GenBank/DDBJ databases">
        <title>Lactococcus from bovine mastitis in China.</title>
        <authorList>
            <person name="Lin Y."/>
            <person name="Han B."/>
        </authorList>
    </citation>
    <scope>NUCLEOTIDE SEQUENCE</scope>
    <source>
        <strain evidence="1">Hebei-B-39</strain>
    </source>
</reference>
<organism evidence="1 2">
    <name type="scientific">Lactococcus formosensis</name>
    <dbReference type="NCBI Taxonomy" id="1281486"/>
    <lineage>
        <taxon>Bacteria</taxon>
        <taxon>Bacillati</taxon>
        <taxon>Bacillota</taxon>
        <taxon>Bacilli</taxon>
        <taxon>Lactobacillales</taxon>
        <taxon>Streptococcaceae</taxon>
        <taxon>Lactococcus</taxon>
    </lineage>
</organism>
<accession>A0A9X4SMT4</accession>
<dbReference type="RefSeq" id="WP_279362613.1">
    <property type="nucleotide sequence ID" value="NZ_JAMWGA010000001.1"/>
</dbReference>
<evidence type="ECO:0000313" key="1">
    <source>
        <dbReference type="EMBL" id="MDG6192767.1"/>
    </source>
</evidence>
<evidence type="ECO:0000313" key="2">
    <source>
        <dbReference type="Proteomes" id="UP001153203"/>
    </source>
</evidence>
<dbReference type="Proteomes" id="UP001153203">
    <property type="component" value="Unassembled WGS sequence"/>
</dbReference>